<evidence type="ECO:0000313" key="2">
    <source>
        <dbReference type="Proteomes" id="UP000823775"/>
    </source>
</evidence>
<comment type="caution">
    <text evidence="1">The sequence shown here is derived from an EMBL/GenBank/DDBJ whole genome shotgun (WGS) entry which is preliminary data.</text>
</comment>
<organism evidence="1 2">
    <name type="scientific">Datura stramonium</name>
    <name type="common">Jimsonweed</name>
    <name type="synonym">Common thornapple</name>
    <dbReference type="NCBI Taxonomy" id="4076"/>
    <lineage>
        <taxon>Eukaryota</taxon>
        <taxon>Viridiplantae</taxon>
        <taxon>Streptophyta</taxon>
        <taxon>Embryophyta</taxon>
        <taxon>Tracheophyta</taxon>
        <taxon>Spermatophyta</taxon>
        <taxon>Magnoliopsida</taxon>
        <taxon>eudicotyledons</taxon>
        <taxon>Gunneridae</taxon>
        <taxon>Pentapetalae</taxon>
        <taxon>asterids</taxon>
        <taxon>lamiids</taxon>
        <taxon>Solanales</taxon>
        <taxon>Solanaceae</taxon>
        <taxon>Solanoideae</taxon>
        <taxon>Datureae</taxon>
        <taxon>Datura</taxon>
    </lineage>
</organism>
<reference evidence="1 2" key="1">
    <citation type="journal article" date="2021" name="BMC Genomics">
        <title>Datura genome reveals duplications of psychoactive alkaloid biosynthetic genes and high mutation rate following tissue culture.</title>
        <authorList>
            <person name="Rajewski A."/>
            <person name="Carter-House D."/>
            <person name="Stajich J."/>
            <person name="Litt A."/>
        </authorList>
    </citation>
    <scope>NUCLEOTIDE SEQUENCE [LARGE SCALE GENOMIC DNA]</scope>
    <source>
        <strain evidence="1">AR-01</strain>
    </source>
</reference>
<accession>A0ABS8UX59</accession>
<proteinExistence type="predicted"/>
<protein>
    <submittedName>
        <fullName evidence="1">Uncharacterized protein</fullName>
    </submittedName>
</protein>
<gene>
    <name evidence="1" type="ORF">HAX54_023999</name>
</gene>
<sequence length="149" mass="16268">MCLAVSVVDYVGRMGPYSDSSGDLFGHVNVQRQVAIGQSAGGYIYSRYIARCFQKSEIEPVRHQMCLGSLASSPGPTRAPGASHTPQGGAVPPLYAYTFSIPPQLYTIPSYSQASITQLLYALILHYLPLVYELSPTPVMLNLVVYPYF</sequence>
<dbReference type="Proteomes" id="UP000823775">
    <property type="component" value="Unassembled WGS sequence"/>
</dbReference>
<dbReference type="EMBL" id="JACEIK010002913">
    <property type="protein sequence ID" value="MCD9639448.1"/>
    <property type="molecule type" value="Genomic_DNA"/>
</dbReference>
<keyword evidence="2" id="KW-1185">Reference proteome</keyword>
<name>A0ABS8UX59_DATST</name>
<evidence type="ECO:0000313" key="1">
    <source>
        <dbReference type="EMBL" id="MCD9639448.1"/>
    </source>
</evidence>